<evidence type="ECO:0000256" key="1">
    <source>
        <dbReference type="ARBA" id="ARBA00022723"/>
    </source>
</evidence>
<keyword evidence="1" id="KW-0479">Metal-binding</keyword>
<feature type="compositionally biased region" description="Basic residues" evidence="6">
    <location>
        <begin position="194"/>
        <end position="207"/>
    </location>
</feature>
<evidence type="ECO:0000256" key="4">
    <source>
        <dbReference type="ARBA" id="ARBA00023125"/>
    </source>
</evidence>
<dbReference type="OrthoDB" id="9934617at2759"/>
<feature type="region of interest" description="Disordered" evidence="6">
    <location>
        <begin position="307"/>
        <end position="331"/>
    </location>
</feature>
<sequence length="790" mass="90247">MPSCIIKGCTTKQVKGQRTGEIIMHSFPGNPTRVRRWLESTGQHFDNLEELIDKIVATKKTSNYRICSLHFSPACYEIIGSRKVLNKSALPTICPQALQEQAQQSGNTAEPVPQTSLSDDESGSNLDKQVAKSKEEHNYAYIIKPYEKVPFVYGVPDDEQDAPQVLETAVPMSSKSILSQSTGVTSPHSAKQTSKPHTKRAASKRRNSSTTTRGLIKCKDASTSTGSYEEFLAEIEKYQKIFSRMEEFKRSYITDKMQNQAGPSTQGYWHRSSEDGVLSSNAKKLSDVCHKTDIVYAAAEVSDVSDHIREPSYHREENASSDDALEEPDEYEEENHVRERKFLVFESCLNKLLTLVRCQHEAGCPAAVKEYFRILRVPFLSALTYALYQRKYCFPAIDHSWLNEKRSVRESLAGRPVCLTGDGHCDRHGFSAKYCTYTFMDEKSKKIVDFSVTRVSERTSSVAMERKAFRRTLNNILNDGIKVIFIVTDRHPSIAKIMQEEYRDIKHQFDVRHYAKTLNKKLCALARKRNNKALGPWILPIIRYFWFITEYCKGNVFLLKELWNSTVHHVSNCHSWVSGEYVKKCLHADLSEEEVNQRPWIQRHSNALSDLSLLVHDKRIQNDLHHLKEFYHKVGNGDFHSLVLKYRPKGTNFKMDAMVARTTLAVLAHNHNVDRPHVPIKHATSHMDHVDSQTYRPYSKMAAWNVEYTNEVSSTDHINPILDQIIGHISRETKHTGESRSAMLPPNIAWNSGPETSATIWRPSSPFKRIRLIDELGRTSYLSPHKNASL</sequence>
<dbReference type="InterPro" id="IPR006612">
    <property type="entry name" value="THAP_Znf"/>
</dbReference>
<dbReference type="PANTHER" id="PTHR31751:SF42">
    <property type="entry name" value="PROTEIN CBG10204"/>
    <property type="match status" value="1"/>
</dbReference>
<reference evidence="8" key="1">
    <citation type="submission" date="2025-08" db="UniProtKB">
        <authorList>
            <consortium name="Ensembl"/>
        </authorList>
    </citation>
    <scope>IDENTIFICATION</scope>
</reference>
<accession>A0A8C5MAL9</accession>
<dbReference type="GO" id="GO:0008270">
    <property type="term" value="F:zinc ion binding"/>
    <property type="evidence" value="ECO:0007669"/>
    <property type="project" value="UniProtKB-KW"/>
</dbReference>
<evidence type="ECO:0000256" key="2">
    <source>
        <dbReference type="ARBA" id="ARBA00022771"/>
    </source>
</evidence>
<proteinExistence type="predicted"/>
<feature type="compositionally biased region" description="Basic and acidic residues" evidence="6">
    <location>
        <begin position="307"/>
        <end position="318"/>
    </location>
</feature>
<dbReference type="SMART" id="SM00980">
    <property type="entry name" value="THAP"/>
    <property type="match status" value="1"/>
</dbReference>
<keyword evidence="2 5" id="KW-0863">Zinc-finger</keyword>
<dbReference type="GO" id="GO:0003677">
    <property type="term" value="F:DNA binding"/>
    <property type="evidence" value="ECO:0007669"/>
    <property type="project" value="UniProtKB-UniRule"/>
</dbReference>
<dbReference type="AlphaFoldDB" id="A0A8C5MAL9"/>
<keyword evidence="9" id="KW-1185">Reference proteome</keyword>
<dbReference type="Ensembl" id="ENSLLET00000011686.1">
    <property type="protein sequence ID" value="ENSLLEP00000011232.1"/>
    <property type="gene ID" value="ENSLLEG00000007179.1"/>
</dbReference>
<dbReference type="PANTHER" id="PTHR31751">
    <property type="entry name" value="SI:CH211-108C17.2-RELATED-RELATED"/>
    <property type="match status" value="1"/>
</dbReference>
<evidence type="ECO:0000256" key="5">
    <source>
        <dbReference type="PROSITE-ProRule" id="PRU00309"/>
    </source>
</evidence>
<evidence type="ECO:0000313" key="9">
    <source>
        <dbReference type="Proteomes" id="UP000694569"/>
    </source>
</evidence>
<feature type="domain" description="THAP-type" evidence="7">
    <location>
        <begin position="1"/>
        <end position="94"/>
    </location>
</feature>
<feature type="compositionally biased region" description="Polar residues" evidence="6">
    <location>
        <begin position="101"/>
        <end position="127"/>
    </location>
</feature>
<keyword evidence="4 5" id="KW-0238">DNA-binding</keyword>
<feature type="compositionally biased region" description="Acidic residues" evidence="6">
    <location>
        <begin position="319"/>
        <end position="331"/>
    </location>
</feature>
<dbReference type="SMART" id="SM00692">
    <property type="entry name" value="DM3"/>
    <property type="match status" value="1"/>
</dbReference>
<dbReference type="Proteomes" id="UP000694569">
    <property type="component" value="Unplaced"/>
</dbReference>
<feature type="region of interest" description="Disordered" evidence="6">
    <location>
        <begin position="177"/>
        <end position="218"/>
    </location>
</feature>
<evidence type="ECO:0000259" key="7">
    <source>
        <dbReference type="PROSITE" id="PS50950"/>
    </source>
</evidence>
<dbReference type="SUPFAM" id="SSF57716">
    <property type="entry name" value="Glucocorticoid receptor-like (DNA-binding domain)"/>
    <property type="match status" value="1"/>
</dbReference>
<feature type="region of interest" description="Disordered" evidence="6">
    <location>
        <begin position="101"/>
        <end position="130"/>
    </location>
</feature>
<name>A0A8C5MAL9_9ANUR</name>
<reference evidence="8" key="2">
    <citation type="submission" date="2025-09" db="UniProtKB">
        <authorList>
            <consortium name="Ensembl"/>
        </authorList>
    </citation>
    <scope>IDENTIFICATION</scope>
</reference>
<protein>
    <recommendedName>
        <fullName evidence="7">THAP-type domain-containing protein</fullName>
    </recommendedName>
</protein>
<organism evidence="8 9">
    <name type="scientific">Leptobrachium leishanense</name>
    <name type="common">Leishan spiny toad</name>
    <dbReference type="NCBI Taxonomy" id="445787"/>
    <lineage>
        <taxon>Eukaryota</taxon>
        <taxon>Metazoa</taxon>
        <taxon>Chordata</taxon>
        <taxon>Craniata</taxon>
        <taxon>Vertebrata</taxon>
        <taxon>Euteleostomi</taxon>
        <taxon>Amphibia</taxon>
        <taxon>Batrachia</taxon>
        <taxon>Anura</taxon>
        <taxon>Pelobatoidea</taxon>
        <taxon>Megophryidae</taxon>
        <taxon>Leptobrachium</taxon>
    </lineage>
</organism>
<dbReference type="Pfam" id="PF05485">
    <property type="entry name" value="THAP"/>
    <property type="match status" value="1"/>
</dbReference>
<feature type="compositionally biased region" description="Polar residues" evidence="6">
    <location>
        <begin position="177"/>
        <end position="193"/>
    </location>
</feature>
<dbReference type="GeneTree" id="ENSGT00940000164945"/>
<evidence type="ECO:0000256" key="6">
    <source>
        <dbReference type="SAM" id="MobiDB-lite"/>
    </source>
</evidence>
<dbReference type="PROSITE" id="PS50950">
    <property type="entry name" value="ZF_THAP"/>
    <property type="match status" value="1"/>
</dbReference>
<evidence type="ECO:0000256" key="3">
    <source>
        <dbReference type="ARBA" id="ARBA00022833"/>
    </source>
</evidence>
<evidence type="ECO:0000313" key="8">
    <source>
        <dbReference type="Ensembl" id="ENSLLEP00000011232.1"/>
    </source>
</evidence>
<keyword evidence="3" id="KW-0862">Zinc</keyword>